<accession>A0A7S2BAW3</accession>
<sequence length="280" mass="30496">MYTLGVLHDAATAGISHVQTMRANARTKKKEKVYASARDKLKAASSKLRSAKKIVPIMAAPMPQKISREVLVLPKEKMSGASSSRANYKLQNKKIKAQLKYEGTVNAPVEHMERVFNDLLRVVKDGVGPRPDSGASLSLGIVRHGPGPLCCFDDQVVQHDLDKGSIDCEVVKVRCPLRICFAGSISHLTMEPGKERMGTTHIYFDSAHDFHPCCLCIPVLVYPCCNPAFPVLFRCLAFLHTGQCCCFCTRGCGCGCPSCIECVAMSWTSTCCPCCSICCG</sequence>
<protein>
    <submittedName>
        <fullName evidence="1">Uncharacterized protein</fullName>
    </submittedName>
</protein>
<gene>
    <name evidence="1" type="ORF">CBRE1094_LOCUS708</name>
</gene>
<proteinExistence type="predicted"/>
<evidence type="ECO:0000313" key="1">
    <source>
        <dbReference type="EMBL" id="CAD9391637.1"/>
    </source>
</evidence>
<dbReference type="EMBL" id="HBGU01001368">
    <property type="protein sequence ID" value="CAD9391637.1"/>
    <property type="molecule type" value="Transcribed_RNA"/>
</dbReference>
<name>A0A7S2BAW3_9EUKA</name>
<dbReference type="AlphaFoldDB" id="A0A7S2BAW3"/>
<reference evidence="1" key="1">
    <citation type="submission" date="2021-01" db="EMBL/GenBank/DDBJ databases">
        <authorList>
            <person name="Corre E."/>
            <person name="Pelletier E."/>
            <person name="Niang G."/>
            <person name="Scheremetjew M."/>
            <person name="Finn R."/>
            <person name="Kale V."/>
            <person name="Holt S."/>
            <person name="Cochrane G."/>
            <person name="Meng A."/>
            <person name="Brown T."/>
            <person name="Cohen L."/>
        </authorList>
    </citation>
    <scope>NUCLEOTIDE SEQUENCE</scope>
    <source>
        <strain evidence="1">UTEX LB 985</strain>
    </source>
</reference>
<organism evidence="1">
    <name type="scientific">Haptolina brevifila</name>
    <dbReference type="NCBI Taxonomy" id="156173"/>
    <lineage>
        <taxon>Eukaryota</taxon>
        <taxon>Haptista</taxon>
        <taxon>Haptophyta</taxon>
        <taxon>Prymnesiophyceae</taxon>
        <taxon>Prymnesiales</taxon>
        <taxon>Prymnesiaceae</taxon>
        <taxon>Haptolina</taxon>
    </lineage>
</organism>